<dbReference type="RefSeq" id="WP_169362137.1">
    <property type="nucleotide sequence ID" value="NZ_JAAVJL010000001.1"/>
</dbReference>
<dbReference type="Gene3D" id="3.40.50.300">
    <property type="entry name" value="P-loop containing nucleotide triphosphate hydrolases"/>
    <property type="match status" value="1"/>
</dbReference>
<dbReference type="PANTHER" id="PTHR12435">
    <property type="match status" value="1"/>
</dbReference>
<keyword evidence="2" id="KW-1185">Reference proteome</keyword>
<proteinExistence type="predicted"/>
<dbReference type="PIRSF" id="PIRSF037081">
    <property type="entry name" value="P-loop_All4644_prd"/>
    <property type="match status" value="1"/>
</dbReference>
<dbReference type="Pfam" id="PF13671">
    <property type="entry name" value="AAA_33"/>
    <property type="match status" value="1"/>
</dbReference>
<comment type="caution">
    <text evidence="1">The sequence shown here is derived from an EMBL/GenBank/DDBJ whole genome shotgun (WGS) entry which is preliminary data.</text>
</comment>
<evidence type="ECO:0000313" key="1">
    <source>
        <dbReference type="EMBL" id="NMF57059.1"/>
    </source>
</evidence>
<name>A0ABX1LQI3_9CYAN</name>
<organism evidence="1 2">
    <name type="scientific">Pseudanabaena yagii GIHE-NHR1</name>
    <dbReference type="NCBI Taxonomy" id="2722753"/>
    <lineage>
        <taxon>Bacteria</taxon>
        <taxon>Bacillati</taxon>
        <taxon>Cyanobacteriota</taxon>
        <taxon>Cyanophyceae</taxon>
        <taxon>Pseudanabaenales</taxon>
        <taxon>Pseudanabaenaceae</taxon>
        <taxon>Pseudanabaena</taxon>
        <taxon>Pseudanabaena yagii</taxon>
    </lineage>
</organism>
<protein>
    <submittedName>
        <fullName evidence="1">AAA family ATPase</fullName>
    </submittedName>
</protein>
<reference evidence="1 2" key="1">
    <citation type="submission" date="2020-03" db="EMBL/GenBank/DDBJ databases">
        <title>Draft Genome Sequence of 2-Methylisoborneol Producing Pseudanabaena yagii Strain GIHE-NHR1 Isolated from North Han River in South Korea.</title>
        <authorList>
            <person name="Jeong J."/>
        </authorList>
    </citation>
    <scope>NUCLEOTIDE SEQUENCE [LARGE SCALE GENOMIC DNA]</scope>
    <source>
        <strain evidence="1 2">GIHE-NHR1</strain>
    </source>
</reference>
<accession>A0ABX1LQI3</accession>
<dbReference type="InterPro" id="IPR017101">
    <property type="entry name" value="P-loop_ATP/GTP-bd_All4644_prd"/>
</dbReference>
<evidence type="ECO:0000313" key="2">
    <source>
        <dbReference type="Proteomes" id="UP000738376"/>
    </source>
</evidence>
<gene>
    <name evidence="1" type="ORF">HC246_03280</name>
</gene>
<sequence length="174" mass="19798">MASVIILIGVPASGKSSLAEQMLRTSNQNSDQNSSSLTYGQTQLISPDRIRASLYGSADIQGVWSEIWAQVQQEFANAAKSQQSVIYDATNYKREYRKNIISLARDCGFRPITGLWLNVPLWICLSRNDHRDRQVPDDIIIEMHRTLSYSPPSLSEGFDRILFRDEKSDNEWID</sequence>
<dbReference type="EMBL" id="JAAVJL010000001">
    <property type="protein sequence ID" value="NMF57059.1"/>
    <property type="molecule type" value="Genomic_DNA"/>
</dbReference>
<dbReference type="Proteomes" id="UP000738376">
    <property type="component" value="Unassembled WGS sequence"/>
</dbReference>
<dbReference type="SUPFAM" id="SSF52540">
    <property type="entry name" value="P-loop containing nucleoside triphosphate hydrolases"/>
    <property type="match status" value="1"/>
</dbReference>
<dbReference type="InterPro" id="IPR027417">
    <property type="entry name" value="P-loop_NTPase"/>
</dbReference>